<keyword evidence="10 14" id="KW-0067">ATP-binding</keyword>
<evidence type="ECO:0000256" key="14">
    <source>
        <dbReference type="PIRNR" id="PIRNR004491"/>
    </source>
</evidence>
<evidence type="ECO:0000256" key="9">
    <source>
        <dbReference type="ARBA" id="ARBA00022827"/>
    </source>
</evidence>
<dbReference type="SUPFAM" id="SSF52374">
    <property type="entry name" value="Nucleotidylyl transferase"/>
    <property type="match status" value="1"/>
</dbReference>
<dbReference type="Gene3D" id="3.40.50.620">
    <property type="entry name" value="HUPs"/>
    <property type="match status" value="1"/>
</dbReference>
<evidence type="ECO:0000256" key="6">
    <source>
        <dbReference type="ARBA" id="ARBA00022695"/>
    </source>
</evidence>
<evidence type="ECO:0000256" key="10">
    <source>
        <dbReference type="ARBA" id="ARBA00022840"/>
    </source>
</evidence>
<dbReference type="PANTHER" id="PTHR22749">
    <property type="entry name" value="RIBOFLAVIN KINASE/FMN ADENYLYLTRANSFERASE"/>
    <property type="match status" value="1"/>
</dbReference>
<dbReference type="PIRSF" id="PIRSF004491">
    <property type="entry name" value="FAD_Synth"/>
    <property type="match status" value="1"/>
</dbReference>
<keyword evidence="9 14" id="KW-0274">FAD</keyword>
<keyword evidence="6 14" id="KW-0548">Nucleotidyltransferase</keyword>
<comment type="catalytic activity">
    <reaction evidence="13 14">
        <text>FMN + ATP + H(+) = FAD + diphosphate</text>
        <dbReference type="Rhea" id="RHEA:17237"/>
        <dbReference type="ChEBI" id="CHEBI:15378"/>
        <dbReference type="ChEBI" id="CHEBI:30616"/>
        <dbReference type="ChEBI" id="CHEBI:33019"/>
        <dbReference type="ChEBI" id="CHEBI:57692"/>
        <dbReference type="ChEBI" id="CHEBI:58210"/>
        <dbReference type="EC" id="2.7.7.2"/>
    </reaction>
</comment>
<comment type="pathway">
    <text evidence="2 14">Cofactor biosynthesis; FMN biosynthesis; FMN from riboflavin (ATP route): step 1/1.</text>
</comment>
<organism evidence="16 17">
    <name type="scientific">Alicyclobacillus mengziensis</name>
    <dbReference type="NCBI Taxonomy" id="2931921"/>
    <lineage>
        <taxon>Bacteria</taxon>
        <taxon>Bacillati</taxon>
        <taxon>Bacillota</taxon>
        <taxon>Bacilli</taxon>
        <taxon>Bacillales</taxon>
        <taxon>Alicyclobacillaceae</taxon>
        <taxon>Alicyclobacillus</taxon>
    </lineage>
</organism>
<evidence type="ECO:0000256" key="8">
    <source>
        <dbReference type="ARBA" id="ARBA00022777"/>
    </source>
</evidence>
<dbReference type="InterPro" id="IPR002606">
    <property type="entry name" value="Riboflavin_kinase_bac"/>
</dbReference>
<keyword evidence="3 14" id="KW-0285">Flavoprotein</keyword>
<evidence type="ECO:0000259" key="15">
    <source>
        <dbReference type="SMART" id="SM00904"/>
    </source>
</evidence>
<accession>A0A9X7VU86</accession>
<evidence type="ECO:0000256" key="7">
    <source>
        <dbReference type="ARBA" id="ARBA00022741"/>
    </source>
</evidence>
<evidence type="ECO:0000256" key="11">
    <source>
        <dbReference type="ARBA" id="ARBA00023268"/>
    </source>
</evidence>
<dbReference type="InterPro" id="IPR004821">
    <property type="entry name" value="Cyt_trans-like"/>
</dbReference>
<dbReference type="Pfam" id="PF01687">
    <property type="entry name" value="Flavokinase"/>
    <property type="match status" value="1"/>
</dbReference>
<dbReference type="EC" id="2.7.1.26" evidence="14"/>
<dbReference type="EMBL" id="CP071182">
    <property type="protein sequence ID" value="QSO45384.1"/>
    <property type="molecule type" value="Genomic_DNA"/>
</dbReference>
<dbReference type="GO" id="GO:0005524">
    <property type="term" value="F:ATP binding"/>
    <property type="evidence" value="ECO:0007669"/>
    <property type="project" value="UniProtKB-UniRule"/>
</dbReference>
<dbReference type="NCBIfam" id="NF004162">
    <property type="entry name" value="PRK05627.1-5"/>
    <property type="match status" value="1"/>
</dbReference>
<dbReference type="AlphaFoldDB" id="A0A9X7VU86"/>
<evidence type="ECO:0000256" key="13">
    <source>
        <dbReference type="ARBA" id="ARBA00049494"/>
    </source>
</evidence>
<dbReference type="InterPro" id="IPR015864">
    <property type="entry name" value="FAD_synthase"/>
</dbReference>
<dbReference type="GO" id="GO:0008531">
    <property type="term" value="F:riboflavin kinase activity"/>
    <property type="evidence" value="ECO:0007669"/>
    <property type="project" value="UniProtKB-UniRule"/>
</dbReference>
<dbReference type="Pfam" id="PF06574">
    <property type="entry name" value="FAD_syn"/>
    <property type="match status" value="1"/>
</dbReference>
<protein>
    <recommendedName>
        <fullName evidence="14">Riboflavin biosynthesis protein</fullName>
    </recommendedName>
    <domain>
        <recommendedName>
            <fullName evidence="14">Riboflavin kinase</fullName>
            <ecNumber evidence="14">2.7.1.26</ecNumber>
        </recommendedName>
        <alternativeName>
            <fullName evidence="14">Flavokinase</fullName>
        </alternativeName>
    </domain>
    <domain>
        <recommendedName>
            <fullName evidence="14">FMN adenylyltransferase</fullName>
            <ecNumber evidence="14">2.7.7.2</ecNumber>
        </recommendedName>
        <alternativeName>
            <fullName evidence="14">FAD pyrophosphorylase</fullName>
        </alternativeName>
        <alternativeName>
            <fullName evidence="14">FAD synthase</fullName>
        </alternativeName>
    </domain>
</protein>
<evidence type="ECO:0000313" key="17">
    <source>
        <dbReference type="Proteomes" id="UP000663505"/>
    </source>
</evidence>
<sequence>MIEVMEVEGTPPRSQEPQILAIGKFDGVHIGHQEILRVARSLADTEHISVMSFWPHPAWALSKKPGYDRALTPKREQARLLESLGVDRQYRVEFTKEYASTSAEQFVEEHLSVLNLRGIVVGVDFTFGKGGAAKAQDLAWYTERIAVPVHVVSPVEENGLKVSSSQVRAHLENGRVEAAEALLGRPYSIVGKVAHGQELGRKLGFPTANLEGIDEYVMPAAGVYAVSVQVHKEESPATAIVDGASQTWFGVMNAGYRPTVDGTRFQVEVHLLDFSGDLYGQMLRVSFLGRVRDEQKFPSLGALTAQIQVDAAAVRRLFGL</sequence>
<dbReference type="RefSeq" id="WP_206654755.1">
    <property type="nucleotide sequence ID" value="NZ_CP071182.1"/>
</dbReference>
<dbReference type="GO" id="GO:0006747">
    <property type="term" value="P:FAD biosynthetic process"/>
    <property type="evidence" value="ECO:0007669"/>
    <property type="project" value="UniProtKB-UniRule"/>
</dbReference>
<feature type="domain" description="Riboflavin kinase" evidence="15">
    <location>
        <begin position="182"/>
        <end position="319"/>
    </location>
</feature>
<dbReference type="SUPFAM" id="SSF82114">
    <property type="entry name" value="Riboflavin kinase-like"/>
    <property type="match status" value="1"/>
</dbReference>
<dbReference type="PANTHER" id="PTHR22749:SF6">
    <property type="entry name" value="RIBOFLAVIN KINASE"/>
    <property type="match status" value="1"/>
</dbReference>
<dbReference type="NCBIfam" id="NF004160">
    <property type="entry name" value="PRK05627.1-3"/>
    <property type="match status" value="1"/>
</dbReference>
<comment type="similarity">
    <text evidence="14">Belongs to the ribF family.</text>
</comment>
<dbReference type="InterPro" id="IPR023468">
    <property type="entry name" value="Riboflavin_kinase"/>
</dbReference>
<dbReference type="SMART" id="SM00904">
    <property type="entry name" value="Flavokinase"/>
    <property type="match status" value="1"/>
</dbReference>
<dbReference type="GO" id="GO:0009398">
    <property type="term" value="P:FMN biosynthetic process"/>
    <property type="evidence" value="ECO:0007669"/>
    <property type="project" value="UniProtKB-UniRule"/>
</dbReference>
<keyword evidence="7 14" id="KW-0547">Nucleotide-binding</keyword>
<keyword evidence="4 14" id="KW-0288">FMN</keyword>
<dbReference type="Gene3D" id="2.40.30.30">
    <property type="entry name" value="Riboflavin kinase-like"/>
    <property type="match status" value="1"/>
</dbReference>
<dbReference type="InterPro" id="IPR015865">
    <property type="entry name" value="Riboflavin_kinase_bac/euk"/>
</dbReference>
<reference evidence="16 17" key="1">
    <citation type="submission" date="2021-02" db="EMBL/GenBank/DDBJ databases">
        <title>Alicyclobacillus curvatus sp. nov. and Alicyclobacillus mengziensis sp. nov., two acidophilic bacteria isolated from acid mine drainage.</title>
        <authorList>
            <person name="Huang Y."/>
        </authorList>
    </citation>
    <scope>NUCLEOTIDE SEQUENCE [LARGE SCALE GENOMIC DNA]</scope>
    <source>
        <strain evidence="16 17">S30H14</strain>
    </source>
</reference>
<keyword evidence="5 14" id="KW-0808">Transferase</keyword>
<comment type="catalytic activity">
    <reaction evidence="12 14">
        <text>riboflavin + ATP = FMN + ADP + H(+)</text>
        <dbReference type="Rhea" id="RHEA:14357"/>
        <dbReference type="ChEBI" id="CHEBI:15378"/>
        <dbReference type="ChEBI" id="CHEBI:30616"/>
        <dbReference type="ChEBI" id="CHEBI:57986"/>
        <dbReference type="ChEBI" id="CHEBI:58210"/>
        <dbReference type="ChEBI" id="CHEBI:456216"/>
        <dbReference type="EC" id="2.7.1.26"/>
    </reaction>
</comment>
<dbReference type="EC" id="2.7.7.2" evidence="14"/>
<gene>
    <name evidence="16" type="ORF">JZ786_12350</name>
</gene>
<evidence type="ECO:0000256" key="3">
    <source>
        <dbReference type="ARBA" id="ARBA00022630"/>
    </source>
</evidence>
<dbReference type="Proteomes" id="UP000663505">
    <property type="component" value="Chromosome"/>
</dbReference>
<proteinExistence type="inferred from homology"/>
<dbReference type="CDD" id="cd02064">
    <property type="entry name" value="FAD_synthetase_N"/>
    <property type="match status" value="1"/>
</dbReference>
<evidence type="ECO:0000256" key="5">
    <source>
        <dbReference type="ARBA" id="ARBA00022679"/>
    </source>
</evidence>
<evidence type="ECO:0000256" key="4">
    <source>
        <dbReference type="ARBA" id="ARBA00022643"/>
    </source>
</evidence>
<comment type="pathway">
    <text evidence="1 14">Cofactor biosynthesis; FAD biosynthesis; FAD from FMN: step 1/1.</text>
</comment>
<keyword evidence="17" id="KW-1185">Reference proteome</keyword>
<dbReference type="GO" id="GO:0009231">
    <property type="term" value="P:riboflavin biosynthetic process"/>
    <property type="evidence" value="ECO:0007669"/>
    <property type="project" value="InterPro"/>
</dbReference>
<keyword evidence="8 14" id="KW-0418">Kinase</keyword>
<dbReference type="FunFam" id="3.40.50.620:FF:000021">
    <property type="entry name" value="Riboflavin biosynthesis protein"/>
    <property type="match status" value="1"/>
</dbReference>
<evidence type="ECO:0000256" key="1">
    <source>
        <dbReference type="ARBA" id="ARBA00004726"/>
    </source>
</evidence>
<evidence type="ECO:0000256" key="12">
    <source>
        <dbReference type="ARBA" id="ARBA00047880"/>
    </source>
</evidence>
<keyword evidence="11" id="KW-0511">Multifunctional enzyme</keyword>
<evidence type="ECO:0000313" key="16">
    <source>
        <dbReference type="EMBL" id="QSO45384.1"/>
    </source>
</evidence>
<dbReference type="NCBIfam" id="TIGR00125">
    <property type="entry name" value="cyt_tran_rel"/>
    <property type="match status" value="1"/>
</dbReference>
<dbReference type="InterPro" id="IPR014729">
    <property type="entry name" value="Rossmann-like_a/b/a_fold"/>
</dbReference>
<dbReference type="GO" id="GO:0003919">
    <property type="term" value="F:FMN adenylyltransferase activity"/>
    <property type="evidence" value="ECO:0007669"/>
    <property type="project" value="UniProtKB-UniRule"/>
</dbReference>
<dbReference type="KEGG" id="afx:JZ786_12350"/>
<name>A0A9X7VU86_9BACL</name>
<dbReference type="InterPro" id="IPR023465">
    <property type="entry name" value="Riboflavin_kinase_dom_sf"/>
</dbReference>
<evidence type="ECO:0000256" key="2">
    <source>
        <dbReference type="ARBA" id="ARBA00005201"/>
    </source>
</evidence>
<dbReference type="NCBIfam" id="TIGR00083">
    <property type="entry name" value="ribF"/>
    <property type="match status" value="1"/>
</dbReference>